<sequence length="68" mass="7643">MGITHQGYLYCNSKLAKGTEFMISIPLYAFGHHETLPFPVCHFNQHCLDSALTVSSQPLVINYSKTQI</sequence>
<evidence type="ECO:0000313" key="2">
    <source>
        <dbReference type="Proteomes" id="UP000640725"/>
    </source>
</evidence>
<dbReference type="Proteomes" id="UP000640725">
    <property type="component" value="Unassembled WGS sequence"/>
</dbReference>
<keyword evidence="2" id="KW-1185">Reference proteome</keyword>
<proteinExistence type="predicted"/>
<dbReference type="EMBL" id="JADEWU010000008">
    <property type="protein sequence ID" value="MBE9142718.1"/>
    <property type="molecule type" value="Genomic_DNA"/>
</dbReference>
<dbReference type="RefSeq" id="WP_193868367.1">
    <property type="nucleotide sequence ID" value="NZ_JADEWU010000008.1"/>
</dbReference>
<accession>A0ABR9U8E4</accession>
<comment type="caution">
    <text evidence="1">The sequence shown here is derived from an EMBL/GenBank/DDBJ whole genome shotgun (WGS) entry which is preliminary data.</text>
</comment>
<evidence type="ECO:0000313" key="1">
    <source>
        <dbReference type="EMBL" id="MBE9142718.1"/>
    </source>
</evidence>
<organism evidence="1 2">
    <name type="scientific">Planktothrix mougeotii LEGE 06226</name>
    <dbReference type="NCBI Taxonomy" id="1828728"/>
    <lineage>
        <taxon>Bacteria</taxon>
        <taxon>Bacillati</taxon>
        <taxon>Cyanobacteriota</taxon>
        <taxon>Cyanophyceae</taxon>
        <taxon>Oscillatoriophycideae</taxon>
        <taxon>Oscillatoriales</taxon>
        <taxon>Microcoleaceae</taxon>
        <taxon>Planktothrix</taxon>
    </lineage>
</organism>
<protein>
    <submittedName>
        <fullName evidence="1">Uncharacterized protein</fullName>
    </submittedName>
</protein>
<gene>
    <name evidence="1" type="ORF">IQ236_05705</name>
</gene>
<name>A0ABR9U8E4_9CYAN</name>
<reference evidence="1 2" key="1">
    <citation type="submission" date="2020-10" db="EMBL/GenBank/DDBJ databases">
        <authorList>
            <person name="Castelo-Branco R."/>
            <person name="Eusebio N."/>
            <person name="Adriana R."/>
            <person name="Vieira A."/>
            <person name="Brugerolle De Fraissinette N."/>
            <person name="Rezende De Castro R."/>
            <person name="Schneider M.P."/>
            <person name="Vasconcelos V."/>
            <person name="Leao P.N."/>
        </authorList>
    </citation>
    <scope>NUCLEOTIDE SEQUENCE [LARGE SCALE GENOMIC DNA]</scope>
    <source>
        <strain evidence="1 2">LEGE 06226</strain>
    </source>
</reference>